<evidence type="ECO:0000256" key="1">
    <source>
        <dbReference type="ARBA" id="ARBA00006484"/>
    </source>
</evidence>
<dbReference type="NCBIfam" id="NF005559">
    <property type="entry name" value="PRK07231.1"/>
    <property type="match status" value="1"/>
</dbReference>
<comment type="caution">
    <text evidence="3">The sequence shown here is derived from an EMBL/GenBank/DDBJ whole genome shotgun (WGS) entry which is preliminary data.</text>
</comment>
<dbReference type="PATRIC" id="fig|1423784.4.peg.1243"/>
<dbReference type="Pfam" id="PF13561">
    <property type="entry name" value="adh_short_C2"/>
    <property type="match status" value="1"/>
</dbReference>
<dbReference type="SUPFAM" id="SSF51735">
    <property type="entry name" value="NAD(P)-binding Rossmann-fold domains"/>
    <property type="match status" value="1"/>
</dbReference>
<keyword evidence="2" id="KW-0560">Oxidoreductase</keyword>
<dbReference type="GO" id="GO:0016491">
    <property type="term" value="F:oxidoreductase activity"/>
    <property type="evidence" value="ECO:0007669"/>
    <property type="project" value="UniProtKB-KW"/>
</dbReference>
<proteinExistence type="inferred from homology"/>
<dbReference type="GO" id="GO:0008206">
    <property type="term" value="P:bile acid metabolic process"/>
    <property type="evidence" value="ECO:0007669"/>
    <property type="project" value="UniProtKB-ARBA"/>
</dbReference>
<dbReference type="PRINTS" id="PR00080">
    <property type="entry name" value="SDRFAMILY"/>
</dbReference>
<dbReference type="PRINTS" id="PR00081">
    <property type="entry name" value="GDHRDH"/>
</dbReference>
<dbReference type="AlphaFoldDB" id="A0A0R1YSV5"/>
<dbReference type="Proteomes" id="UP000051957">
    <property type="component" value="Unassembled WGS sequence"/>
</dbReference>
<protein>
    <submittedName>
        <fullName evidence="3">Glucose 1-dehydrogenase</fullName>
    </submittedName>
</protein>
<dbReference type="EMBL" id="AZGK01000020">
    <property type="protein sequence ID" value="KRM45130.1"/>
    <property type="molecule type" value="Genomic_DNA"/>
</dbReference>
<reference evidence="3 4" key="1">
    <citation type="journal article" date="2015" name="Genome Announc.">
        <title>Expanding the biotechnology potential of lactobacilli through comparative genomics of 213 strains and associated genera.</title>
        <authorList>
            <person name="Sun Z."/>
            <person name="Harris H.M."/>
            <person name="McCann A."/>
            <person name="Guo C."/>
            <person name="Argimon S."/>
            <person name="Zhang W."/>
            <person name="Yang X."/>
            <person name="Jeffery I.B."/>
            <person name="Cooney J.C."/>
            <person name="Kagawa T.F."/>
            <person name="Liu W."/>
            <person name="Song Y."/>
            <person name="Salvetti E."/>
            <person name="Wrobel A."/>
            <person name="Rasinkangas P."/>
            <person name="Parkhill J."/>
            <person name="Rea M.C."/>
            <person name="O'Sullivan O."/>
            <person name="Ritari J."/>
            <person name="Douillard F.P."/>
            <person name="Paul Ross R."/>
            <person name="Yang R."/>
            <person name="Briner A.E."/>
            <person name="Felis G.E."/>
            <person name="de Vos W.M."/>
            <person name="Barrangou R."/>
            <person name="Klaenhammer T.R."/>
            <person name="Caufield P.W."/>
            <person name="Cui Y."/>
            <person name="Zhang H."/>
            <person name="O'Toole P.W."/>
        </authorList>
    </citation>
    <scope>NUCLEOTIDE SEQUENCE [LARGE SCALE GENOMIC DNA]</scope>
    <source>
        <strain evidence="3 4">DSM 5707</strain>
    </source>
</reference>
<accession>A0A0R1YSV5</accession>
<evidence type="ECO:0000313" key="4">
    <source>
        <dbReference type="Proteomes" id="UP000051957"/>
    </source>
</evidence>
<gene>
    <name evidence="3" type="ORF">FC51_GL001229</name>
</gene>
<dbReference type="InterPro" id="IPR036291">
    <property type="entry name" value="NAD(P)-bd_dom_sf"/>
</dbReference>
<dbReference type="InterPro" id="IPR020904">
    <property type="entry name" value="Sc_DH/Rdtase_CS"/>
</dbReference>
<dbReference type="PROSITE" id="PS00061">
    <property type="entry name" value="ADH_SHORT"/>
    <property type="match status" value="1"/>
</dbReference>
<dbReference type="InterPro" id="IPR002347">
    <property type="entry name" value="SDR_fam"/>
</dbReference>
<evidence type="ECO:0000313" key="3">
    <source>
        <dbReference type="EMBL" id="KRM45130.1"/>
    </source>
</evidence>
<comment type="similarity">
    <text evidence="1">Belongs to the short-chain dehydrogenases/reductases (SDR) family.</text>
</comment>
<organism evidence="3 4">
    <name type="scientific">Lentilactobacillus parabuchneri DSM 5707 = NBRC 107865</name>
    <dbReference type="NCBI Taxonomy" id="1423784"/>
    <lineage>
        <taxon>Bacteria</taxon>
        <taxon>Bacillati</taxon>
        <taxon>Bacillota</taxon>
        <taxon>Bacilli</taxon>
        <taxon>Lactobacillales</taxon>
        <taxon>Lactobacillaceae</taxon>
        <taxon>Lentilactobacillus</taxon>
    </lineage>
</organism>
<dbReference type="PANTHER" id="PTHR24321">
    <property type="entry name" value="DEHYDROGENASES, SHORT CHAIN"/>
    <property type="match status" value="1"/>
</dbReference>
<dbReference type="FunFam" id="3.40.50.720:FF:000084">
    <property type="entry name" value="Short-chain dehydrogenase reductase"/>
    <property type="match status" value="1"/>
</dbReference>
<dbReference type="PANTHER" id="PTHR24321:SF8">
    <property type="entry name" value="ESTRADIOL 17-BETA-DEHYDROGENASE 8-RELATED"/>
    <property type="match status" value="1"/>
</dbReference>
<sequence length="249" mass="26363">MNMARFDGKVAIVTGGGSGIGLATTKQFLSEGAKVAVGDFSDKAQEVIEALNTDDNALFVKTDVTNEDQIKNLIQKTVEKFGKLDIMFANAGILNDGDITDLELNRWQRTIDINLTGVYLADKYAVEQMLKQGNGGSIVNTGSIHSLVAMPSITAYGAAKGGVKILTQTLAATYAKQGIRVNAIAPGYIDTPLLNAVNPGLKERLTKLHPLGRLGKPEEIAKAVAFLASDDASFIVGDTMVIDGGYTSV</sequence>
<name>A0A0R1YSV5_9LACO</name>
<evidence type="ECO:0000256" key="2">
    <source>
        <dbReference type="ARBA" id="ARBA00023002"/>
    </source>
</evidence>
<dbReference type="Gene3D" id="3.40.50.720">
    <property type="entry name" value="NAD(P)-binding Rossmann-like Domain"/>
    <property type="match status" value="1"/>
</dbReference>